<dbReference type="Pfam" id="PF07699">
    <property type="entry name" value="Ephrin_rec_like"/>
    <property type="match status" value="2"/>
</dbReference>
<sequence>MDRLRLLSAVTAACFIGLVQSQTTLTPVVMKTTALQNATVVTPTPVIFSSTTPGCFSFNASTCEACAPGSQYDNTLPCTCCPNPGFCIFPGACLPCKTGFYQPLAGQQECLACSRGSYTFTGSPLCHPCPAGSFNNDTAAESCTSCSPSSGCTQCPMCPGGTEALQTAAKDCTPCRPMHKAPHQTMCQICSSGFYQILWGQESCDLCPENHYCPSPDVNPIQCPSDAFCPKGSTAPGYCMETFFRKAGDTCELAPVTIALLVIGGGALLLIILLVLRRRRDSDGELAVARAPLLRKERPQGRYYGLPCDSEPVYAGW</sequence>
<dbReference type="Proteomes" id="UP000261500">
    <property type="component" value="Unplaced"/>
</dbReference>
<evidence type="ECO:0000256" key="2">
    <source>
        <dbReference type="SAM" id="SignalP"/>
    </source>
</evidence>
<dbReference type="InterPro" id="IPR011641">
    <property type="entry name" value="Tyr-kin_ephrin_A/B_rcpt-like"/>
</dbReference>
<organism evidence="4 5">
    <name type="scientific">Poecilia latipinna</name>
    <name type="common">sailfin molly</name>
    <dbReference type="NCBI Taxonomy" id="48699"/>
    <lineage>
        <taxon>Eukaryota</taxon>
        <taxon>Metazoa</taxon>
        <taxon>Chordata</taxon>
        <taxon>Craniata</taxon>
        <taxon>Vertebrata</taxon>
        <taxon>Euteleostomi</taxon>
        <taxon>Actinopterygii</taxon>
        <taxon>Neopterygii</taxon>
        <taxon>Teleostei</taxon>
        <taxon>Neoteleostei</taxon>
        <taxon>Acanthomorphata</taxon>
        <taxon>Ovalentaria</taxon>
        <taxon>Atherinomorphae</taxon>
        <taxon>Cyprinodontiformes</taxon>
        <taxon>Poeciliidae</taxon>
        <taxon>Poeciliinae</taxon>
        <taxon>Poecilia</taxon>
    </lineage>
</organism>
<keyword evidence="1" id="KW-0472">Membrane</keyword>
<dbReference type="SMART" id="SM01411">
    <property type="entry name" value="Ephrin_rec_like"/>
    <property type="match status" value="3"/>
</dbReference>
<protein>
    <submittedName>
        <fullName evidence="4">Si:dkey-21a6.5</fullName>
    </submittedName>
</protein>
<dbReference type="PANTHER" id="PTHR46967:SF1">
    <property type="entry name" value="KERATIN-ASSOCIATED PROTEIN 16-1-LIKE"/>
    <property type="match status" value="1"/>
</dbReference>
<feature type="signal peptide" evidence="2">
    <location>
        <begin position="1"/>
        <end position="21"/>
    </location>
</feature>
<dbReference type="AlphaFoldDB" id="A0A3B3VIF1"/>
<dbReference type="PANTHER" id="PTHR46967">
    <property type="entry name" value="INSULIN-LIKE GROWTH FACTOR BINDING PROTEIN,N-TERMINAL"/>
    <property type="match status" value="1"/>
</dbReference>
<dbReference type="SUPFAM" id="SSF57184">
    <property type="entry name" value="Growth factor receptor domain"/>
    <property type="match status" value="2"/>
</dbReference>
<feature type="domain" description="Tyrosine-protein kinase ephrin type A/B receptor-like" evidence="3">
    <location>
        <begin position="92"/>
        <end position="119"/>
    </location>
</feature>
<dbReference type="InterPro" id="IPR009030">
    <property type="entry name" value="Growth_fac_rcpt_cys_sf"/>
</dbReference>
<feature type="domain" description="Tyrosine-protein kinase ephrin type A/B receptor-like" evidence="3">
    <location>
        <begin position="184"/>
        <end position="216"/>
    </location>
</feature>
<feature type="chain" id="PRO_5017382260" evidence="2">
    <location>
        <begin position="22"/>
        <end position="317"/>
    </location>
</feature>
<reference evidence="4" key="2">
    <citation type="submission" date="2025-09" db="UniProtKB">
        <authorList>
            <consortium name="Ensembl"/>
        </authorList>
    </citation>
    <scope>IDENTIFICATION</scope>
</reference>
<dbReference type="STRING" id="48699.ENSPLAP00000024803"/>
<keyword evidence="2" id="KW-0732">Signal</keyword>
<evidence type="ECO:0000313" key="4">
    <source>
        <dbReference type="Ensembl" id="ENSPLAP00000024803.1"/>
    </source>
</evidence>
<keyword evidence="1" id="KW-1133">Transmembrane helix</keyword>
<accession>A0A3B3VIF1</accession>
<proteinExistence type="predicted"/>
<dbReference type="Ensembl" id="ENSPLAT00000002526.1">
    <property type="protein sequence ID" value="ENSPLAP00000024803.1"/>
    <property type="gene ID" value="ENSPLAG00000011276.1"/>
</dbReference>
<name>A0A3B3VIF1_9TELE</name>
<evidence type="ECO:0000259" key="3">
    <source>
        <dbReference type="Pfam" id="PF07699"/>
    </source>
</evidence>
<dbReference type="GeneTree" id="ENSGT00730000111999"/>
<feature type="transmembrane region" description="Helical" evidence="1">
    <location>
        <begin position="253"/>
        <end position="276"/>
    </location>
</feature>
<evidence type="ECO:0000313" key="5">
    <source>
        <dbReference type="Proteomes" id="UP000261500"/>
    </source>
</evidence>
<keyword evidence="5" id="KW-1185">Reference proteome</keyword>
<reference evidence="4" key="1">
    <citation type="submission" date="2025-08" db="UniProtKB">
        <authorList>
            <consortium name="Ensembl"/>
        </authorList>
    </citation>
    <scope>IDENTIFICATION</scope>
</reference>
<dbReference type="Gene3D" id="2.10.50.10">
    <property type="entry name" value="Tumor Necrosis Factor Receptor, subunit A, domain 2"/>
    <property type="match status" value="2"/>
</dbReference>
<evidence type="ECO:0000256" key="1">
    <source>
        <dbReference type="SAM" id="Phobius"/>
    </source>
</evidence>
<keyword evidence="1" id="KW-0812">Transmembrane</keyword>